<evidence type="ECO:0000313" key="2">
    <source>
        <dbReference type="EMBL" id="SDX71986.1"/>
    </source>
</evidence>
<evidence type="ECO:0000313" key="3">
    <source>
        <dbReference type="Proteomes" id="UP000199541"/>
    </source>
</evidence>
<gene>
    <name evidence="1" type="ORF">GCM10008024_36210</name>
    <name evidence="2" type="ORF">SAMN05444006_12624</name>
</gene>
<name>A0AAN4UUQ1_9RHOB</name>
<protein>
    <submittedName>
        <fullName evidence="1">Minor capsid protein E</fullName>
    </submittedName>
    <submittedName>
        <fullName evidence="2">Phage major capsid protein E</fullName>
    </submittedName>
</protein>
<proteinExistence type="predicted"/>
<reference evidence="2 3" key="2">
    <citation type="submission" date="2016-10" db="EMBL/GenBank/DDBJ databases">
        <authorList>
            <person name="Varghese N."/>
            <person name="Submissions S."/>
        </authorList>
    </citation>
    <scope>NUCLEOTIDE SEQUENCE [LARGE SCALE GENOMIC DNA]</scope>
    <source>
        <strain evidence="2 3">DSM 24802</strain>
    </source>
</reference>
<dbReference type="Proteomes" id="UP000634647">
    <property type="component" value="Unassembled WGS sequence"/>
</dbReference>
<comment type="caution">
    <text evidence="1">The sequence shown here is derived from an EMBL/GenBank/DDBJ whole genome shotgun (WGS) entry which is preliminary data.</text>
</comment>
<dbReference type="EMBL" id="BNAB01000024">
    <property type="protein sequence ID" value="GHE05448.1"/>
    <property type="molecule type" value="Genomic_DNA"/>
</dbReference>
<keyword evidence="3" id="KW-1185">Reference proteome</keyword>
<dbReference type="EMBL" id="FNOB01000026">
    <property type="protein sequence ID" value="SDX71986.1"/>
    <property type="molecule type" value="Genomic_DNA"/>
</dbReference>
<dbReference type="RefSeq" id="WP_035838847.1">
    <property type="nucleotide sequence ID" value="NZ_BNAB01000024.1"/>
</dbReference>
<evidence type="ECO:0000313" key="1">
    <source>
        <dbReference type="EMBL" id="GHE05448.1"/>
    </source>
</evidence>
<dbReference type="AlphaFoldDB" id="A0AAN4UUQ1"/>
<organism evidence="1 4">
    <name type="scientific">Allgaiera indica</name>
    <dbReference type="NCBI Taxonomy" id="765699"/>
    <lineage>
        <taxon>Bacteria</taxon>
        <taxon>Pseudomonadati</taxon>
        <taxon>Pseudomonadota</taxon>
        <taxon>Alphaproteobacteria</taxon>
        <taxon>Rhodobacterales</taxon>
        <taxon>Paracoccaceae</taxon>
        <taxon>Allgaiera</taxon>
    </lineage>
</organism>
<reference evidence="1" key="1">
    <citation type="journal article" date="2014" name="Int. J. Syst. Evol. Microbiol.">
        <title>Complete genome sequence of Corynebacterium casei LMG S-19264T (=DSM 44701T), isolated from a smear-ripened cheese.</title>
        <authorList>
            <consortium name="US DOE Joint Genome Institute (JGI-PGF)"/>
            <person name="Walter F."/>
            <person name="Albersmeier A."/>
            <person name="Kalinowski J."/>
            <person name="Ruckert C."/>
        </authorList>
    </citation>
    <scope>NUCLEOTIDE SEQUENCE</scope>
    <source>
        <strain evidence="1">CGMCC 1.10859</strain>
    </source>
</reference>
<sequence length="341" mass="37143">MNAIVRNPFDAGGYSLAEMTQAINILPNLYTRLGDIGLFRFEGITQRSVIIEQRDGVLSLLPSVPLGAPATVGSREGRAMRSFALPWIPHDDVILASDVQGVPAFGGAGAPDQLVDVMTRKLTLMRRKHAQTREYMEMNALRGIVKDGAGTTLYNYFTEFGLAQVSVDFVFGTATTKVQAKVRDAIRAVEDNLLGESMVSVHALVSREFFDSLIGHATTQDAYKFFAATGAQPLRQDVRRAFPFAGILFEEYAGTVTLSDGSSERLIPAGEGIAFPIGTLDTFTTYGGPANLLETANTVGLPLYARQLMDDKGRWIDLMTEASILPVNKRPRASIRLFSSN</sequence>
<dbReference type="Proteomes" id="UP000199541">
    <property type="component" value="Unassembled WGS sequence"/>
</dbReference>
<accession>A0AAN4UUQ1</accession>
<reference evidence="1" key="3">
    <citation type="submission" date="2023-06" db="EMBL/GenBank/DDBJ databases">
        <authorList>
            <person name="Sun Q."/>
            <person name="Zhou Y."/>
        </authorList>
    </citation>
    <scope>NUCLEOTIDE SEQUENCE</scope>
    <source>
        <strain evidence="1">CGMCC 1.10859</strain>
    </source>
</reference>
<dbReference type="Pfam" id="PF03864">
    <property type="entry name" value="Phage_cap_E"/>
    <property type="match status" value="1"/>
</dbReference>
<evidence type="ECO:0000313" key="4">
    <source>
        <dbReference type="Proteomes" id="UP000634647"/>
    </source>
</evidence>
<dbReference type="InterPro" id="IPR005564">
    <property type="entry name" value="Major_capsid_GpE"/>
</dbReference>